<dbReference type="GO" id="GO:0016616">
    <property type="term" value="F:oxidoreductase activity, acting on the CH-OH group of donors, NAD or NADP as acceptor"/>
    <property type="evidence" value="ECO:0007669"/>
    <property type="project" value="UniProtKB-ARBA"/>
</dbReference>
<keyword evidence="2" id="KW-0520">NAD</keyword>
<dbReference type="OrthoDB" id="4324715at2"/>
<dbReference type="InterPro" id="IPR029753">
    <property type="entry name" value="D-isomer_DH_CS"/>
</dbReference>
<dbReference type="Gene3D" id="3.40.50.720">
    <property type="entry name" value="NAD(P)-binding Rossmann-like Domain"/>
    <property type="match status" value="2"/>
</dbReference>
<protein>
    <submittedName>
        <fullName evidence="4">Phosphoglycerate dehydrogenase-like enzyme</fullName>
    </submittedName>
</protein>
<keyword evidence="1" id="KW-0560">Oxidoreductase</keyword>
<dbReference type="InterPro" id="IPR036291">
    <property type="entry name" value="NAD(P)-bd_dom_sf"/>
</dbReference>
<gene>
    <name evidence="4" type="ORF">CLV35_2729</name>
</gene>
<dbReference type="AlphaFoldDB" id="A0A420XMI0"/>
<dbReference type="EMBL" id="RBWV01000013">
    <property type="protein sequence ID" value="RKS72485.1"/>
    <property type="molecule type" value="Genomic_DNA"/>
</dbReference>
<dbReference type="FunCoup" id="A0A420XMI0">
    <property type="interactions" value="131"/>
</dbReference>
<dbReference type="PANTHER" id="PTHR43333:SF1">
    <property type="entry name" value="D-ISOMER SPECIFIC 2-HYDROXYACID DEHYDROGENASE NAD-BINDING DOMAIN-CONTAINING PROTEIN"/>
    <property type="match status" value="1"/>
</dbReference>
<dbReference type="Proteomes" id="UP000281955">
    <property type="component" value="Unassembled WGS sequence"/>
</dbReference>
<dbReference type="InParanoid" id="A0A420XMI0"/>
<dbReference type="Pfam" id="PF02826">
    <property type="entry name" value="2-Hacid_dh_C"/>
    <property type="match status" value="1"/>
</dbReference>
<evidence type="ECO:0000256" key="2">
    <source>
        <dbReference type="ARBA" id="ARBA00023027"/>
    </source>
</evidence>
<evidence type="ECO:0000313" key="4">
    <source>
        <dbReference type="EMBL" id="RKS72485.1"/>
    </source>
</evidence>
<sequence>MAGATGTRVFSGRARINYLSTMRFDEEFLAAIESVGDDVEVRQVSVSSAEEIDDEVWAQVDVLHTGSVVCHPSRAPRLRWVQVDTSGVDHLRSEPLWDSDIPITTIGGVSPVPLAEYVMWAVLGTAHRLPALLETRERRRWPGPDERWARMLPAPVRGATLGILGYGRIGREIGRLGRVFGMDVLAVRRTPGSPARAADHYDPSAELQPSADAPVQVFGPDGLHEVLGRSDYLVVVLPLTEQTAGMLDAQALGALKDSAVIINVARGGIVDEDALRAALRSGRVRAAVLDVFADEPLAPDDPWWDEPNVLVTPHVSGLAPAYAEQVLEIVSQNLRRLREGRSLLNVVDRTLGY</sequence>
<dbReference type="SUPFAM" id="SSF51735">
    <property type="entry name" value="NAD(P)-binding Rossmann-fold domains"/>
    <property type="match status" value="1"/>
</dbReference>
<proteinExistence type="predicted"/>
<dbReference type="PANTHER" id="PTHR43333">
    <property type="entry name" value="2-HACID_DH_C DOMAIN-CONTAINING PROTEIN"/>
    <property type="match status" value="1"/>
</dbReference>
<dbReference type="SUPFAM" id="SSF52283">
    <property type="entry name" value="Formate/glycerate dehydrogenase catalytic domain-like"/>
    <property type="match status" value="1"/>
</dbReference>
<keyword evidence="5" id="KW-1185">Reference proteome</keyword>
<dbReference type="GO" id="GO:0051287">
    <property type="term" value="F:NAD binding"/>
    <property type="evidence" value="ECO:0007669"/>
    <property type="project" value="InterPro"/>
</dbReference>
<name>A0A420XMI0_9ACTN</name>
<feature type="domain" description="D-isomer specific 2-hydroxyacid dehydrogenase NAD-binding" evidence="3">
    <location>
        <begin position="121"/>
        <end position="316"/>
    </location>
</feature>
<dbReference type="PROSITE" id="PS00671">
    <property type="entry name" value="D_2_HYDROXYACID_DH_3"/>
    <property type="match status" value="1"/>
</dbReference>
<reference evidence="4 5" key="1">
    <citation type="submission" date="2018-10" db="EMBL/GenBank/DDBJ databases">
        <title>Genomic Encyclopedia of Archaeal and Bacterial Type Strains, Phase II (KMG-II): from individual species to whole genera.</title>
        <authorList>
            <person name="Goeker M."/>
        </authorList>
    </citation>
    <scope>NUCLEOTIDE SEQUENCE [LARGE SCALE GENOMIC DNA]</scope>
    <source>
        <strain evidence="4 5">RP-AC37</strain>
    </source>
</reference>
<comment type="caution">
    <text evidence="4">The sequence shown here is derived from an EMBL/GenBank/DDBJ whole genome shotgun (WGS) entry which is preliminary data.</text>
</comment>
<dbReference type="RefSeq" id="WP_121194029.1">
    <property type="nucleotide sequence ID" value="NZ_RBWV01000013.1"/>
</dbReference>
<organism evidence="4 5">
    <name type="scientific">Motilibacter peucedani</name>
    <dbReference type="NCBI Taxonomy" id="598650"/>
    <lineage>
        <taxon>Bacteria</taxon>
        <taxon>Bacillati</taxon>
        <taxon>Actinomycetota</taxon>
        <taxon>Actinomycetes</taxon>
        <taxon>Motilibacterales</taxon>
        <taxon>Motilibacteraceae</taxon>
        <taxon>Motilibacter</taxon>
    </lineage>
</organism>
<accession>A0A420XMI0</accession>
<evidence type="ECO:0000259" key="3">
    <source>
        <dbReference type="Pfam" id="PF02826"/>
    </source>
</evidence>
<dbReference type="CDD" id="cd05300">
    <property type="entry name" value="2-Hacid_dh_1"/>
    <property type="match status" value="1"/>
</dbReference>
<evidence type="ECO:0000256" key="1">
    <source>
        <dbReference type="ARBA" id="ARBA00023002"/>
    </source>
</evidence>
<dbReference type="InterPro" id="IPR006140">
    <property type="entry name" value="D-isomer_DH_NAD-bd"/>
</dbReference>
<evidence type="ECO:0000313" key="5">
    <source>
        <dbReference type="Proteomes" id="UP000281955"/>
    </source>
</evidence>